<organism evidence="2 3">
    <name type="scientific">Thermoflavimicrobium daqui</name>
    <dbReference type="NCBI Taxonomy" id="2137476"/>
    <lineage>
        <taxon>Bacteria</taxon>
        <taxon>Bacillati</taxon>
        <taxon>Bacillota</taxon>
        <taxon>Bacilli</taxon>
        <taxon>Bacillales</taxon>
        <taxon>Thermoactinomycetaceae</taxon>
        <taxon>Thermoflavimicrobium</taxon>
    </lineage>
</organism>
<dbReference type="EMBL" id="QJKK01000001">
    <property type="protein sequence ID" value="RAL26547.1"/>
    <property type="molecule type" value="Genomic_DNA"/>
</dbReference>
<protein>
    <submittedName>
        <fullName evidence="2">DUF2627 domain-containing protein</fullName>
    </submittedName>
</protein>
<keyword evidence="1" id="KW-1133">Transmembrane helix</keyword>
<evidence type="ECO:0000313" key="3">
    <source>
        <dbReference type="Proteomes" id="UP000251213"/>
    </source>
</evidence>
<keyword evidence="1" id="KW-0812">Transmembrane</keyword>
<proteinExistence type="predicted"/>
<keyword evidence="1" id="KW-0472">Membrane</keyword>
<reference evidence="2 3" key="1">
    <citation type="submission" date="2018-06" db="EMBL/GenBank/DDBJ databases">
        <title>Thermoflavimicrobium daqus sp. nov., a thermophilic microbe isolated from Moutai-flavour Daqu.</title>
        <authorList>
            <person name="Wang X."/>
            <person name="Zhou H."/>
        </authorList>
    </citation>
    <scope>NUCLEOTIDE SEQUENCE [LARGE SCALE GENOMIC DNA]</scope>
    <source>
        <strain evidence="2 3">FBKL4.011</strain>
    </source>
</reference>
<dbReference type="Pfam" id="PF11118">
    <property type="entry name" value="DUF2627"/>
    <property type="match status" value="1"/>
</dbReference>
<feature type="transmembrane region" description="Helical" evidence="1">
    <location>
        <begin position="45"/>
        <end position="71"/>
    </location>
</feature>
<dbReference type="RefSeq" id="WP_113657153.1">
    <property type="nucleotide sequence ID" value="NZ_KZ845663.1"/>
</dbReference>
<dbReference type="InterPro" id="IPR020138">
    <property type="entry name" value="Uncharacterised_YqzF"/>
</dbReference>
<feature type="transmembrane region" description="Helical" evidence="1">
    <location>
        <begin position="12"/>
        <end position="33"/>
    </location>
</feature>
<keyword evidence="3" id="KW-1185">Reference proteome</keyword>
<name>A0A364K8D0_9BACL</name>
<evidence type="ECO:0000313" key="2">
    <source>
        <dbReference type="EMBL" id="RAL26547.1"/>
    </source>
</evidence>
<accession>A0A364K8D0</accession>
<dbReference type="AlphaFoldDB" id="A0A364K8D0"/>
<dbReference type="Proteomes" id="UP000251213">
    <property type="component" value="Unassembled WGS sequence"/>
</dbReference>
<reference evidence="2 3" key="2">
    <citation type="submission" date="2018-06" db="EMBL/GenBank/DDBJ databases">
        <authorList>
            <person name="Zhirakovskaya E."/>
        </authorList>
    </citation>
    <scope>NUCLEOTIDE SEQUENCE [LARGE SCALE GENOMIC DNA]</scope>
    <source>
        <strain evidence="2 3">FBKL4.011</strain>
    </source>
</reference>
<sequence>MSNPNLKPVYQRILAILILCIPGALGIYGWTIIRDVLFNYFANQGFAWLPFLGGTLLLLIALYFLGGFIFYRDKKNNRIQPKLLSKEEQEKLAELKKSGQIKKDNDKYSYYKKL</sequence>
<gene>
    <name evidence="2" type="ORF">DL897_00390</name>
</gene>
<dbReference type="OrthoDB" id="2989757at2"/>
<comment type="caution">
    <text evidence="2">The sequence shown here is derived from an EMBL/GenBank/DDBJ whole genome shotgun (WGS) entry which is preliminary data.</text>
</comment>
<evidence type="ECO:0000256" key="1">
    <source>
        <dbReference type="SAM" id="Phobius"/>
    </source>
</evidence>